<dbReference type="PROSITE" id="PS51257">
    <property type="entry name" value="PROKAR_LIPOPROTEIN"/>
    <property type="match status" value="1"/>
</dbReference>
<dbReference type="AlphaFoldDB" id="A0A9Q3RZX4"/>
<sequence>MIKKTFLLALPLALAACGSPQESEDPAPQSDEVWDTATLVVGENGMQKRYGNGMGFARFGGSRESADKLLEVAFETVPEKSSSEECGAGPMEFSGVGPLQVAYQDDRFVGWFLRESDDVMTIDGVQPGVTKLSDLKQDFEVREIDSTLPGEFEFTTSSYGTIRGFSEGDEITALQAGMSCFFR</sequence>
<dbReference type="Proteomes" id="UP000824927">
    <property type="component" value="Unassembled WGS sequence"/>
</dbReference>
<reference evidence="1" key="1">
    <citation type="submission" date="2021-06" db="EMBL/GenBank/DDBJ databases">
        <title>50 bacteria genomes isolated from Dapeng, Shenzhen, China.</title>
        <authorList>
            <person name="Zheng W."/>
            <person name="Yu S."/>
            <person name="Huang Y."/>
        </authorList>
    </citation>
    <scope>NUCLEOTIDE SEQUENCE</scope>
    <source>
        <strain evidence="1">DP4N28-2</strain>
    </source>
</reference>
<accession>A0A9Q3RZX4</accession>
<comment type="caution">
    <text evidence="1">The sequence shown here is derived from an EMBL/GenBank/DDBJ whole genome shotgun (WGS) entry which is preliminary data.</text>
</comment>
<gene>
    <name evidence="1" type="ORF">KUV31_04100</name>
</gene>
<name>A0A9Q3RZX4_9SPHN</name>
<evidence type="ECO:0008006" key="3">
    <source>
        <dbReference type="Google" id="ProtNLM"/>
    </source>
</evidence>
<evidence type="ECO:0000313" key="1">
    <source>
        <dbReference type="EMBL" id="MBY6217516.1"/>
    </source>
</evidence>
<proteinExistence type="predicted"/>
<dbReference type="RefSeq" id="WP_222404606.1">
    <property type="nucleotide sequence ID" value="NZ_JAHVKP010000001.1"/>
</dbReference>
<evidence type="ECO:0000313" key="2">
    <source>
        <dbReference type="Proteomes" id="UP000824927"/>
    </source>
</evidence>
<dbReference type="EMBL" id="JAHVKP010000001">
    <property type="protein sequence ID" value="MBY6217516.1"/>
    <property type="molecule type" value="Genomic_DNA"/>
</dbReference>
<organism evidence="1 2">
    <name type="scientific">Qipengyuania aquimaris</name>
    <dbReference type="NCBI Taxonomy" id="255984"/>
    <lineage>
        <taxon>Bacteria</taxon>
        <taxon>Pseudomonadati</taxon>
        <taxon>Pseudomonadota</taxon>
        <taxon>Alphaproteobacteria</taxon>
        <taxon>Sphingomonadales</taxon>
        <taxon>Erythrobacteraceae</taxon>
        <taxon>Qipengyuania</taxon>
    </lineage>
</organism>
<protein>
    <recommendedName>
        <fullName evidence="3">Aspartate-semialdehyde dehydrogenase</fullName>
    </recommendedName>
</protein>